<feature type="non-terminal residue" evidence="1">
    <location>
        <position position="1"/>
    </location>
</feature>
<name>A0AAW0JGA5_QUESU</name>
<proteinExistence type="predicted"/>
<evidence type="ECO:0000313" key="1">
    <source>
        <dbReference type="EMBL" id="KAK7825406.1"/>
    </source>
</evidence>
<organism evidence="1 2">
    <name type="scientific">Quercus suber</name>
    <name type="common">Cork oak</name>
    <dbReference type="NCBI Taxonomy" id="58331"/>
    <lineage>
        <taxon>Eukaryota</taxon>
        <taxon>Viridiplantae</taxon>
        <taxon>Streptophyta</taxon>
        <taxon>Embryophyta</taxon>
        <taxon>Tracheophyta</taxon>
        <taxon>Spermatophyta</taxon>
        <taxon>Magnoliopsida</taxon>
        <taxon>eudicotyledons</taxon>
        <taxon>Gunneridae</taxon>
        <taxon>Pentapetalae</taxon>
        <taxon>rosids</taxon>
        <taxon>fabids</taxon>
        <taxon>Fagales</taxon>
        <taxon>Fagaceae</taxon>
        <taxon>Quercus</taxon>
    </lineage>
</organism>
<keyword evidence="2" id="KW-1185">Reference proteome</keyword>
<comment type="caution">
    <text evidence="1">The sequence shown here is derived from an EMBL/GenBank/DDBJ whole genome shotgun (WGS) entry which is preliminary data.</text>
</comment>
<accession>A0AAW0JGA5</accession>
<gene>
    <name evidence="1" type="primary">YLS3_7</name>
    <name evidence="1" type="ORF">CFP56_033123</name>
</gene>
<evidence type="ECO:0000313" key="2">
    <source>
        <dbReference type="Proteomes" id="UP000237347"/>
    </source>
</evidence>
<reference evidence="1 2" key="1">
    <citation type="journal article" date="2018" name="Sci. Data">
        <title>The draft genome sequence of cork oak.</title>
        <authorList>
            <person name="Ramos A.M."/>
            <person name="Usie A."/>
            <person name="Barbosa P."/>
            <person name="Barros P.M."/>
            <person name="Capote T."/>
            <person name="Chaves I."/>
            <person name="Simoes F."/>
            <person name="Abreu I."/>
            <person name="Carrasquinho I."/>
            <person name="Faro C."/>
            <person name="Guimaraes J.B."/>
            <person name="Mendonca D."/>
            <person name="Nobrega F."/>
            <person name="Rodrigues L."/>
            <person name="Saibo N.J.M."/>
            <person name="Varela M.C."/>
            <person name="Egas C."/>
            <person name="Matos J."/>
            <person name="Miguel C.M."/>
            <person name="Oliveira M.M."/>
            <person name="Ricardo C.P."/>
            <person name="Goncalves S."/>
        </authorList>
    </citation>
    <scope>NUCLEOTIDE SEQUENCE [LARGE SCALE GENOMIC DNA]</scope>
    <source>
        <strain evidence="2">cv. HL8</strain>
    </source>
</reference>
<dbReference type="EMBL" id="PKMF04000575">
    <property type="protein sequence ID" value="KAK7825406.1"/>
    <property type="molecule type" value="Genomic_DNA"/>
</dbReference>
<sequence length="103" mass="11144">PKHKLSLDPSFCVCKQNGNSLTLEHFDTSIPISANVSYALLHLDPNSPEAQVFYQLGRSSNQSDGSPAPSPSEIFLNLWEISLATGGGSYCANFITSNNMQLI</sequence>
<dbReference type="Proteomes" id="UP000237347">
    <property type="component" value="Unassembled WGS sequence"/>
</dbReference>
<protein>
    <submittedName>
        <fullName evidence="1">Protein yls3</fullName>
    </submittedName>
</protein>
<dbReference type="AlphaFoldDB" id="A0AAW0JGA5"/>